<keyword evidence="1" id="KW-1133">Transmembrane helix</keyword>
<sequence>MDLNRFRQHYDAGLITEESFKKVTLTESTRHFSIHWELRSLLYLGILLVSGGLGVLVYKNINTIGHDVIIGLIALACAGCFYYASKKKRPFAWTKVDAPDSLFDYIVLLACLLLITLVAYVQFQYSLFGTHYGLAVFVPMALLFACAYYFDHLGILSMAITNLAAWVGIALTPLTILQANAFQDSFFIVKALALSVALILAGWASRVLQRKAHFSFTYHNFGAHLFFISTYAGLLLPDDSFPIWWLMMMGGAYYFYRLAFKDHSFYFLVVLALYGYLGTSTFLIRSIIALQPSGDMVWVYGGILYFIASACGLIFLLIHWHKKLKAHAHL</sequence>
<keyword evidence="1" id="KW-0472">Membrane</keyword>
<feature type="transmembrane region" description="Helical" evidence="1">
    <location>
        <begin position="297"/>
        <end position="318"/>
    </location>
</feature>
<dbReference type="STRING" id="1335309.GA0116948_101446"/>
<dbReference type="AlphaFoldDB" id="A0A1C3ZL13"/>
<feature type="transmembrane region" description="Helical" evidence="1">
    <location>
        <begin position="105"/>
        <end position="123"/>
    </location>
</feature>
<dbReference type="Pfam" id="PF09925">
    <property type="entry name" value="DUF2157"/>
    <property type="match status" value="1"/>
</dbReference>
<feature type="transmembrane region" description="Helical" evidence="1">
    <location>
        <begin position="242"/>
        <end position="259"/>
    </location>
</feature>
<evidence type="ECO:0000259" key="2">
    <source>
        <dbReference type="Pfam" id="PF09925"/>
    </source>
</evidence>
<feature type="transmembrane region" description="Helical" evidence="1">
    <location>
        <begin position="216"/>
        <end position="236"/>
    </location>
</feature>
<dbReference type="InterPro" id="IPR018677">
    <property type="entry name" value="DUF2157"/>
</dbReference>
<protein>
    <submittedName>
        <fullName evidence="3">Predicted membrane protein</fullName>
    </submittedName>
</protein>
<gene>
    <name evidence="3" type="ORF">GA0116948_101446</name>
</gene>
<dbReference type="EMBL" id="FMAR01000001">
    <property type="protein sequence ID" value="SCB83031.1"/>
    <property type="molecule type" value="Genomic_DNA"/>
</dbReference>
<feature type="transmembrane region" description="Helical" evidence="1">
    <location>
        <begin position="64"/>
        <end position="84"/>
    </location>
</feature>
<name>A0A1C3ZL13_9BACT</name>
<feature type="transmembrane region" description="Helical" evidence="1">
    <location>
        <begin position="185"/>
        <end position="204"/>
    </location>
</feature>
<feature type="transmembrane region" description="Helical" evidence="1">
    <location>
        <begin position="129"/>
        <end position="150"/>
    </location>
</feature>
<evidence type="ECO:0000313" key="3">
    <source>
        <dbReference type="EMBL" id="SCB83031.1"/>
    </source>
</evidence>
<feature type="domain" description="DUF2157" evidence="2">
    <location>
        <begin position="10"/>
        <end position="152"/>
    </location>
</feature>
<evidence type="ECO:0000313" key="4">
    <source>
        <dbReference type="Proteomes" id="UP000242818"/>
    </source>
</evidence>
<feature type="transmembrane region" description="Helical" evidence="1">
    <location>
        <begin position="159"/>
        <end position="179"/>
    </location>
</feature>
<feature type="transmembrane region" description="Helical" evidence="1">
    <location>
        <begin position="266"/>
        <end position="291"/>
    </location>
</feature>
<reference evidence="3 4" key="1">
    <citation type="submission" date="2016-08" db="EMBL/GenBank/DDBJ databases">
        <authorList>
            <person name="Seilhamer J.J."/>
        </authorList>
    </citation>
    <scope>NUCLEOTIDE SEQUENCE [LARGE SCALE GENOMIC DNA]</scope>
    <source>
        <strain evidence="3 4">A37T2</strain>
    </source>
</reference>
<proteinExistence type="predicted"/>
<organism evidence="3 4">
    <name type="scientific">Chitinophaga costaii</name>
    <dbReference type="NCBI Taxonomy" id="1335309"/>
    <lineage>
        <taxon>Bacteria</taxon>
        <taxon>Pseudomonadati</taxon>
        <taxon>Bacteroidota</taxon>
        <taxon>Chitinophagia</taxon>
        <taxon>Chitinophagales</taxon>
        <taxon>Chitinophagaceae</taxon>
        <taxon>Chitinophaga</taxon>
    </lineage>
</organism>
<feature type="transmembrane region" description="Helical" evidence="1">
    <location>
        <begin position="40"/>
        <end position="58"/>
    </location>
</feature>
<dbReference type="OrthoDB" id="650263at2"/>
<dbReference type="RefSeq" id="WP_089708556.1">
    <property type="nucleotide sequence ID" value="NZ_FMAR01000001.1"/>
</dbReference>
<evidence type="ECO:0000256" key="1">
    <source>
        <dbReference type="SAM" id="Phobius"/>
    </source>
</evidence>
<dbReference type="Proteomes" id="UP000242818">
    <property type="component" value="Unassembled WGS sequence"/>
</dbReference>
<accession>A0A1C3ZL13</accession>
<keyword evidence="1" id="KW-0812">Transmembrane</keyword>
<keyword evidence="4" id="KW-1185">Reference proteome</keyword>